<dbReference type="Proteomes" id="UP001151760">
    <property type="component" value="Unassembled WGS sequence"/>
</dbReference>
<evidence type="ECO:0000313" key="1">
    <source>
        <dbReference type="EMBL" id="GJT04428.1"/>
    </source>
</evidence>
<name>A0ABQ5ATA9_9ASTR</name>
<accession>A0ABQ5ATA9</accession>
<protein>
    <submittedName>
        <fullName evidence="1">Uncharacterized protein</fullName>
    </submittedName>
</protein>
<reference evidence="1" key="2">
    <citation type="submission" date="2022-01" db="EMBL/GenBank/DDBJ databases">
        <authorList>
            <person name="Yamashiro T."/>
            <person name="Shiraishi A."/>
            <person name="Satake H."/>
            <person name="Nakayama K."/>
        </authorList>
    </citation>
    <scope>NUCLEOTIDE SEQUENCE</scope>
</reference>
<dbReference type="EMBL" id="BQNB010012507">
    <property type="protein sequence ID" value="GJT04428.1"/>
    <property type="molecule type" value="Genomic_DNA"/>
</dbReference>
<proteinExistence type="predicted"/>
<evidence type="ECO:0000313" key="2">
    <source>
        <dbReference type="Proteomes" id="UP001151760"/>
    </source>
</evidence>
<comment type="caution">
    <text evidence="1">The sequence shown here is derived from an EMBL/GenBank/DDBJ whole genome shotgun (WGS) entry which is preliminary data.</text>
</comment>
<keyword evidence="2" id="KW-1185">Reference proteome</keyword>
<gene>
    <name evidence="1" type="ORF">Tco_0838890</name>
</gene>
<reference evidence="1" key="1">
    <citation type="journal article" date="2022" name="Int. J. Mol. Sci.">
        <title>Draft Genome of Tanacetum Coccineum: Genomic Comparison of Closely Related Tanacetum-Family Plants.</title>
        <authorList>
            <person name="Yamashiro T."/>
            <person name="Shiraishi A."/>
            <person name="Nakayama K."/>
            <person name="Satake H."/>
        </authorList>
    </citation>
    <scope>NUCLEOTIDE SEQUENCE</scope>
</reference>
<sequence length="150" mass="17622">MSIFRVPMSVLRRLESIRSHFFNGRDPNSKRTSWLNGKNCWLSKEKGGLGVQVCIIAIEVLFSKWVWRFFTQKYFFMVKGYQGDHWRRLERGESSEVGTKLTQSSLDFSFRRKPRGGIEQEQYEALLVQVQDVNLVPVSDRWKWSLGELG</sequence>
<organism evidence="1 2">
    <name type="scientific">Tanacetum coccineum</name>
    <dbReference type="NCBI Taxonomy" id="301880"/>
    <lineage>
        <taxon>Eukaryota</taxon>
        <taxon>Viridiplantae</taxon>
        <taxon>Streptophyta</taxon>
        <taxon>Embryophyta</taxon>
        <taxon>Tracheophyta</taxon>
        <taxon>Spermatophyta</taxon>
        <taxon>Magnoliopsida</taxon>
        <taxon>eudicotyledons</taxon>
        <taxon>Gunneridae</taxon>
        <taxon>Pentapetalae</taxon>
        <taxon>asterids</taxon>
        <taxon>campanulids</taxon>
        <taxon>Asterales</taxon>
        <taxon>Asteraceae</taxon>
        <taxon>Asteroideae</taxon>
        <taxon>Anthemideae</taxon>
        <taxon>Anthemidinae</taxon>
        <taxon>Tanacetum</taxon>
    </lineage>
</organism>